<proteinExistence type="predicted"/>
<comment type="caution">
    <text evidence="2">The sequence shown here is derived from an EMBL/GenBank/DDBJ whole genome shotgun (WGS) entry which is preliminary data.</text>
</comment>
<sequence length="216" mass="25521">MSRCLPFPPPNYMKNGIGGEALLQQLEFRRVKYTKEKKEEKERKRSHNDEKSKENDKKSKRSHVDKKSEEDDKKSEKNHEEKRSNDDKKSEDDDKKSKRINDDKESEKDDNSKSSHEKKKEQKHDVEKMETHLVYTKLTMNWVPLRMQMVPTDLQNENWLSRKNHFNGESESKTADRTEHFGNSNCTDNGSYQRIQPLASYLPLAEVYALPYALPF</sequence>
<gene>
    <name evidence="2" type="ORF">VFH_U043960</name>
</gene>
<dbReference type="AlphaFoldDB" id="A0AAV0YCX0"/>
<reference evidence="2 3" key="1">
    <citation type="submission" date="2023-01" db="EMBL/GenBank/DDBJ databases">
        <authorList>
            <person name="Kreplak J."/>
        </authorList>
    </citation>
    <scope>NUCLEOTIDE SEQUENCE [LARGE SCALE GENOMIC DNA]</scope>
</reference>
<evidence type="ECO:0000313" key="2">
    <source>
        <dbReference type="EMBL" id="CAI8583781.1"/>
    </source>
</evidence>
<feature type="compositionally biased region" description="Basic and acidic residues" evidence="1">
    <location>
        <begin position="65"/>
        <end position="128"/>
    </location>
</feature>
<feature type="compositionally biased region" description="Basic and acidic residues" evidence="1">
    <location>
        <begin position="34"/>
        <end position="57"/>
    </location>
</feature>
<dbReference type="EMBL" id="CATIWC010001036">
    <property type="protein sequence ID" value="CAI8583781.1"/>
    <property type="molecule type" value="Genomic_DNA"/>
</dbReference>
<organism evidence="2 3">
    <name type="scientific">Vicia faba</name>
    <name type="common">Broad bean</name>
    <name type="synonym">Faba vulgaris</name>
    <dbReference type="NCBI Taxonomy" id="3906"/>
    <lineage>
        <taxon>Eukaryota</taxon>
        <taxon>Viridiplantae</taxon>
        <taxon>Streptophyta</taxon>
        <taxon>Embryophyta</taxon>
        <taxon>Tracheophyta</taxon>
        <taxon>Spermatophyta</taxon>
        <taxon>Magnoliopsida</taxon>
        <taxon>eudicotyledons</taxon>
        <taxon>Gunneridae</taxon>
        <taxon>Pentapetalae</taxon>
        <taxon>rosids</taxon>
        <taxon>fabids</taxon>
        <taxon>Fabales</taxon>
        <taxon>Fabaceae</taxon>
        <taxon>Papilionoideae</taxon>
        <taxon>50 kb inversion clade</taxon>
        <taxon>NPAAA clade</taxon>
        <taxon>Hologalegina</taxon>
        <taxon>IRL clade</taxon>
        <taxon>Fabeae</taxon>
        <taxon>Vicia</taxon>
    </lineage>
</organism>
<dbReference type="PANTHER" id="PTHR34660">
    <property type="entry name" value="MYB-LIKE PROTEIN X"/>
    <property type="match status" value="1"/>
</dbReference>
<protein>
    <submittedName>
        <fullName evidence="2">Uncharacterized protein</fullName>
    </submittedName>
</protein>
<keyword evidence="3" id="KW-1185">Reference proteome</keyword>
<accession>A0AAV0YCX0</accession>
<dbReference type="PANTHER" id="PTHR34660:SF7">
    <property type="entry name" value="DNA LIGASE-LIKE PROTEIN"/>
    <property type="match status" value="1"/>
</dbReference>
<dbReference type="Proteomes" id="UP001157006">
    <property type="component" value="Unassembled WGS sequence"/>
</dbReference>
<evidence type="ECO:0000313" key="3">
    <source>
        <dbReference type="Proteomes" id="UP001157006"/>
    </source>
</evidence>
<feature type="region of interest" description="Disordered" evidence="1">
    <location>
        <begin position="34"/>
        <end position="128"/>
    </location>
</feature>
<name>A0AAV0YCX0_VICFA</name>
<evidence type="ECO:0000256" key="1">
    <source>
        <dbReference type="SAM" id="MobiDB-lite"/>
    </source>
</evidence>